<dbReference type="Proteomes" id="UP000178606">
    <property type="component" value="Unassembled WGS sequence"/>
</dbReference>
<proteinExistence type="predicted"/>
<sequence>MANNRGSGFSKEDAERIAKVVYEAERQPRGQVRRQQPVHHGRNIQPIRVTSTTTVSGRYPGVLLIHNVGAGTFTASTAIWIVPGDDQELDEGDYDGYACGEANGRMTFKTFSGNATYTLDVVIDACAIYANAITANISGGTWP</sequence>
<dbReference type="AlphaFoldDB" id="A0A1F6C4S1"/>
<evidence type="ECO:0000313" key="2">
    <source>
        <dbReference type="Proteomes" id="UP000178606"/>
    </source>
</evidence>
<protein>
    <submittedName>
        <fullName evidence="1">Uncharacterized protein</fullName>
    </submittedName>
</protein>
<gene>
    <name evidence="1" type="ORF">A3F84_27815</name>
</gene>
<dbReference type="EMBL" id="MFKF01000416">
    <property type="protein sequence ID" value="OGG44121.1"/>
    <property type="molecule type" value="Genomic_DNA"/>
</dbReference>
<accession>A0A1F6C4S1</accession>
<evidence type="ECO:0000313" key="1">
    <source>
        <dbReference type="EMBL" id="OGG44121.1"/>
    </source>
</evidence>
<comment type="caution">
    <text evidence="1">The sequence shown here is derived from an EMBL/GenBank/DDBJ whole genome shotgun (WGS) entry which is preliminary data.</text>
</comment>
<reference evidence="1 2" key="1">
    <citation type="journal article" date="2016" name="Nat. Commun.">
        <title>Thousands of microbial genomes shed light on interconnected biogeochemical processes in an aquifer system.</title>
        <authorList>
            <person name="Anantharaman K."/>
            <person name="Brown C.T."/>
            <person name="Hug L.A."/>
            <person name="Sharon I."/>
            <person name="Castelle C.J."/>
            <person name="Probst A.J."/>
            <person name="Thomas B.C."/>
            <person name="Singh A."/>
            <person name="Wilkins M.J."/>
            <person name="Karaoz U."/>
            <person name="Brodie E.L."/>
            <person name="Williams K.H."/>
            <person name="Hubbard S.S."/>
            <person name="Banfield J.F."/>
        </authorList>
    </citation>
    <scope>NUCLEOTIDE SEQUENCE [LARGE SCALE GENOMIC DNA]</scope>
    <source>
        <strain evidence="2">RIFCSPLOWO2_12_FULL_64_10</strain>
    </source>
</reference>
<name>A0A1F6C4S1_HANXR</name>
<organism evidence="1 2">
    <name type="scientific">Handelsmanbacteria sp. (strain RIFCSPLOWO2_12_FULL_64_10)</name>
    <dbReference type="NCBI Taxonomy" id="1817868"/>
    <lineage>
        <taxon>Bacteria</taxon>
        <taxon>Candidatus Handelsmaniibacteriota</taxon>
    </lineage>
</organism>